<evidence type="ECO:0008006" key="3">
    <source>
        <dbReference type="Google" id="ProtNLM"/>
    </source>
</evidence>
<keyword evidence="2" id="KW-1185">Reference proteome</keyword>
<organism evidence="1 2">
    <name type="scientific">Mycolicibacterium sphagni</name>
    <dbReference type="NCBI Taxonomy" id="1786"/>
    <lineage>
        <taxon>Bacteria</taxon>
        <taxon>Bacillati</taxon>
        <taxon>Actinomycetota</taxon>
        <taxon>Actinomycetes</taxon>
        <taxon>Mycobacteriales</taxon>
        <taxon>Mycobacteriaceae</taxon>
        <taxon>Mycolicibacterium</taxon>
    </lineage>
</organism>
<gene>
    <name evidence="1" type="ORF">FEG63_23760</name>
</gene>
<dbReference type="InterPro" id="IPR036689">
    <property type="entry name" value="ESAT-6-like_sf"/>
</dbReference>
<reference evidence="1 2" key="1">
    <citation type="submission" date="2019-05" db="EMBL/GenBank/DDBJ databases">
        <title>Mycolicibacterium sphagni ENV482 genome assembly.</title>
        <authorList>
            <person name="Chen W."/>
            <person name="Faulkner N.W."/>
            <person name="Hyman M.R."/>
        </authorList>
    </citation>
    <scope>NUCLEOTIDE SEQUENCE [LARGE SCALE GENOMIC DNA]</scope>
    <source>
        <strain evidence="1 2">ENV482</strain>
    </source>
</reference>
<accession>A0ABX2K0Q7</accession>
<name>A0ABX2K0Q7_9MYCO</name>
<dbReference type="Proteomes" id="UP000708347">
    <property type="component" value="Unassembled WGS sequence"/>
</dbReference>
<dbReference type="EMBL" id="VBSB01000017">
    <property type="protein sequence ID" value="NTY62557.1"/>
    <property type="molecule type" value="Genomic_DNA"/>
</dbReference>
<dbReference type="RefSeq" id="WP_174400274.1">
    <property type="nucleotide sequence ID" value="NZ_VBSB01000017.1"/>
</dbReference>
<sequence length="104" mass="10898">MTNGPIFGDLEAIGKDAGTLQEISDQQAAIMNHLGSTMEALAPAMKGGAGKAMQQVGEQLQHQGQQFSTQFADHSQKMNNNAHILSTADDEGASMISGISNLIV</sequence>
<protein>
    <recommendedName>
        <fullName evidence="3">Secretion protein</fullName>
    </recommendedName>
</protein>
<evidence type="ECO:0000313" key="2">
    <source>
        <dbReference type="Proteomes" id="UP000708347"/>
    </source>
</evidence>
<evidence type="ECO:0000313" key="1">
    <source>
        <dbReference type="EMBL" id="NTY62557.1"/>
    </source>
</evidence>
<comment type="caution">
    <text evidence="1">The sequence shown here is derived from an EMBL/GenBank/DDBJ whole genome shotgun (WGS) entry which is preliminary data.</text>
</comment>
<dbReference type="SUPFAM" id="SSF140453">
    <property type="entry name" value="EsxAB dimer-like"/>
    <property type="match status" value="1"/>
</dbReference>
<proteinExistence type="predicted"/>
<dbReference type="Gene3D" id="1.10.287.1060">
    <property type="entry name" value="ESAT-6-like"/>
    <property type="match status" value="1"/>
</dbReference>